<evidence type="ECO:0000313" key="3">
    <source>
        <dbReference type="EMBL" id="PRP75127.1"/>
    </source>
</evidence>
<dbReference type="AlphaFoldDB" id="A0A2P6MTW5"/>
<dbReference type="EMBL" id="MDYQ01000419">
    <property type="protein sequence ID" value="PRP75127.1"/>
    <property type="molecule type" value="Genomic_DNA"/>
</dbReference>
<feature type="transmembrane region" description="Helical" evidence="2">
    <location>
        <begin position="45"/>
        <end position="64"/>
    </location>
</feature>
<sequence length="344" mass="39464">MKSTTPSWHPWTKTHLMNRKLITDIPDVWLSYRSGTDRRKAVETILLSLLHCTLFVCSIALFIYRRSLPPPQTIELNSGEYRMYSVNPYFFSRVDLVDPSGKINTYYFNQIPSIARTVSNIERTETMTLEPGEFSSWSRWLNVGSLSTLEVNVTDASVSTTEIVPAQHHQTTSALSLCTFSGRENYERWKKGSGTCVTHPPLSELFQESSTSNEHFFVVENSGADKTKLIIHISIRSTIYDIGPANGFYGGSFRMDLNFGEKRWLVIVNPSDRSAHSVTMILTDRSKNYLFVTVFVQVVLLLTHLWNRCHREEATEVPKKRRKLRAEEAQPRVVLKDPSHLREE</sequence>
<feature type="compositionally biased region" description="Basic and acidic residues" evidence="1">
    <location>
        <begin position="325"/>
        <end position="344"/>
    </location>
</feature>
<reference evidence="3 4" key="1">
    <citation type="journal article" date="2018" name="Genome Biol. Evol.">
        <title>Multiple Roots of Fruiting Body Formation in Amoebozoa.</title>
        <authorList>
            <person name="Hillmann F."/>
            <person name="Forbes G."/>
            <person name="Novohradska S."/>
            <person name="Ferling I."/>
            <person name="Riege K."/>
            <person name="Groth M."/>
            <person name="Westermann M."/>
            <person name="Marz M."/>
            <person name="Spaller T."/>
            <person name="Winckler T."/>
            <person name="Schaap P."/>
            <person name="Glockner G."/>
        </authorList>
    </citation>
    <scope>NUCLEOTIDE SEQUENCE [LARGE SCALE GENOMIC DNA]</scope>
    <source>
        <strain evidence="3 4">Jena</strain>
    </source>
</reference>
<feature type="region of interest" description="Disordered" evidence="1">
    <location>
        <begin position="317"/>
        <end position="344"/>
    </location>
</feature>
<dbReference type="InParanoid" id="A0A2P6MTW5"/>
<evidence type="ECO:0000313" key="4">
    <source>
        <dbReference type="Proteomes" id="UP000241769"/>
    </source>
</evidence>
<keyword evidence="2" id="KW-0472">Membrane</keyword>
<keyword evidence="2" id="KW-1133">Transmembrane helix</keyword>
<protein>
    <submittedName>
        <fullName evidence="3">Uncharacterized protein</fullName>
    </submittedName>
</protein>
<dbReference type="Proteomes" id="UP000241769">
    <property type="component" value="Unassembled WGS sequence"/>
</dbReference>
<evidence type="ECO:0000256" key="2">
    <source>
        <dbReference type="SAM" id="Phobius"/>
    </source>
</evidence>
<keyword evidence="2" id="KW-0812">Transmembrane</keyword>
<keyword evidence="4" id="KW-1185">Reference proteome</keyword>
<gene>
    <name evidence="3" type="ORF">PROFUN_03963</name>
</gene>
<name>A0A2P6MTW5_9EUKA</name>
<evidence type="ECO:0000256" key="1">
    <source>
        <dbReference type="SAM" id="MobiDB-lite"/>
    </source>
</evidence>
<organism evidence="3 4">
    <name type="scientific">Planoprotostelium fungivorum</name>
    <dbReference type="NCBI Taxonomy" id="1890364"/>
    <lineage>
        <taxon>Eukaryota</taxon>
        <taxon>Amoebozoa</taxon>
        <taxon>Evosea</taxon>
        <taxon>Variosea</taxon>
        <taxon>Cavosteliida</taxon>
        <taxon>Cavosteliaceae</taxon>
        <taxon>Planoprotostelium</taxon>
    </lineage>
</organism>
<comment type="caution">
    <text evidence="3">The sequence shown here is derived from an EMBL/GenBank/DDBJ whole genome shotgun (WGS) entry which is preliminary data.</text>
</comment>
<accession>A0A2P6MTW5</accession>
<proteinExistence type="predicted"/>